<dbReference type="GO" id="GO:0009094">
    <property type="term" value="P:L-phenylalanine biosynthetic process"/>
    <property type="evidence" value="ECO:0007669"/>
    <property type="project" value="UniProtKB-KW"/>
</dbReference>
<evidence type="ECO:0000256" key="7">
    <source>
        <dbReference type="ARBA" id="ARBA00023239"/>
    </source>
</evidence>
<dbReference type="InterPro" id="IPR002912">
    <property type="entry name" value="ACT_dom"/>
</dbReference>
<keyword evidence="4" id="KW-0028">Amino-acid biosynthesis</keyword>
<dbReference type="PANTHER" id="PTHR21022">
    <property type="entry name" value="PREPHENATE DEHYDRATASE P PROTEIN"/>
    <property type="match status" value="1"/>
</dbReference>
<dbReference type="InterPro" id="IPR045865">
    <property type="entry name" value="ACT-like_dom_sf"/>
</dbReference>
<dbReference type="Proteomes" id="UP001304340">
    <property type="component" value="Chromosome"/>
</dbReference>
<evidence type="ECO:0000313" key="12">
    <source>
        <dbReference type="EMBL" id="WPF81262.1"/>
    </source>
</evidence>
<comment type="pathway">
    <text evidence="1">Amino-acid biosynthesis; L-phenylalanine biosynthesis; phenylpyruvate from prephenate: step 1/1.</text>
</comment>
<keyword evidence="7" id="KW-0456">Lyase</keyword>
<proteinExistence type="predicted"/>
<dbReference type="AlphaFoldDB" id="A0AAF0Z526"/>
<evidence type="ECO:0000259" key="10">
    <source>
        <dbReference type="PROSITE" id="PS51171"/>
    </source>
</evidence>
<dbReference type="KEGG" id="sbil:SANBI_002548"/>
<evidence type="ECO:0000256" key="6">
    <source>
        <dbReference type="ARBA" id="ARBA00023222"/>
    </source>
</evidence>
<dbReference type="InterPro" id="IPR001086">
    <property type="entry name" value="Preph_deHydtase"/>
</dbReference>
<dbReference type="SUPFAM" id="SSF53850">
    <property type="entry name" value="Periplasmic binding protein-like II"/>
    <property type="match status" value="1"/>
</dbReference>
<dbReference type="PANTHER" id="PTHR21022:SF19">
    <property type="entry name" value="PREPHENATE DEHYDRATASE-RELATED"/>
    <property type="match status" value="1"/>
</dbReference>
<dbReference type="CDD" id="cd13632">
    <property type="entry name" value="PBP2_Aa-PDT_like"/>
    <property type="match status" value="1"/>
</dbReference>
<evidence type="ECO:0000256" key="8">
    <source>
        <dbReference type="ARBA" id="ARBA00047848"/>
    </source>
</evidence>
<gene>
    <name evidence="12" type="ORF">SANBI_002548</name>
</gene>
<evidence type="ECO:0000256" key="5">
    <source>
        <dbReference type="ARBA" id="ARBA00023141"/>
    </source>
</evidence>
<organism evidence="12 13">
    <name type="scientific">Sanguibacter biliveldensis</name>
    <dbReference type="NCBI Taxonomy" id="3030830"/>
    <lineage>
        <taxon>Bacteria</taxon>
        <taxon>Bacillati</taxon>
        <taxon>Actinomycetota</taxon>
        <taxon>Actinomycetes</taxon>
        <taxon>Micrococcales</taxon>
        <taxon>Sanguibacteraceae</taxon>
        <taxon>Sanguibacter</taxon>
    </lineage>
</organism>
<dbReference type="SUPFAM" id="SSF55021">
    <property type="entry name" value="ACT-like"/>
    <property type="match status" value="1"/>
</dbReference>
<evidence type="ECO:0000256" key="3">
    <source>
        <dbReference type="ARBA" id="ARBA00021872"/>
    </source>
</evidence>
<comment type="catalytic activity">
    <reaction evidence="8">
        <text>prephenate + H(+) = 3-phenylpyruvate + CO2 + H2O</text>
        <dbReference type="Rhea" id="RHEA:21648"/>
        <dbReference type="ChEBI" id="CHEBI:15377"/>
        <dbReference type="ChEBI" id="CHEBI:15378"/>
        <dbReference type="ChEBI" id="CHEBI:16526"/>
        <dbReference type="ChEBI" id="CHEBI:18005"/>
        <dbReference type="ChEBI" id="CHEBI:29934"/>
        <dbReference type="EC" id="4.2.1.51"/>
    </reaction>
</comment>
<evidence type="ECO:0000256" key="1">
    <source>
        <dbReference type="ARBA" id="ARBA00004741"/>
    </source>
</evidence>
<dbReference type="EMBL" id="CP138359">
    <property type="protein sequence ID" value="WPF81262.1"/>
    <property type="molecule type" value="Genomic_DNA"/>
</dbReference>
<accession>A0AAF0Z526</accession>
<evidence type="ECO:0000256" key="9">
    <source>
        <dbReference type="SAM" id="MobiDB-lite"/>
    </source>
</evidence>
<dbReference type="Pfam" id="PF00800">
    <property type="entry name" value="PDT"/>
    <property type="match status" value="1"/>
</dbReference>
<keyword evidence="13" id="KW-1185">Reference proteome</keyword>
<dbReference type="CDD" id="cd04905">
    <property type="entry name" value="ACT_CM-PDT"/>
    <property type="match status" value="1"/>
</dbReference>
<evidence type="ECO:0000256" key="4">
    <source>
        <dbReference type="ARBA" id="ARBA00022605"/>
    </source>
</evidence>
<dbReference type="Gene3D" id="3.30.70.260">
    <property type="match status" value="1"/>
</dbReference>
<dbReference type="PROSITE" id="PS51671">
    <property type="entry name" value="ACT"/>
    <property type="match status" value="1"/>
</dbReference>
<dbReference type="GO" id="GO:0005737">
    <property type="term" value="C:cytoplasm"/>
    <property type="evidence" value="ECO:0007669"/>
    <property type="project" value="TreeGrafter"/>
</dbReference>
<feature type="region of interest" description="Disordered" evidence="9">
    <location>
        <begin position="306"/>
        <end position="365"/>
    </location>
</feature>
<evidence type="ECO:0000256" key="2">
    <source>
        <dbReference type="ARBA" id="ARBA00013147"/>
    </source>
</evidence>
<dbReference type="EC" id="4.2.1.51" evidence="2"/>
<dbReference type="Gene3D" id="3.40.190.10">
    <property type="entry name" value="Periplasmic binding protein-like II"/>
    <property type="match status" value="2"/>
</dbReference>
<evidence type="ECO:0000259" key="11">
    <source>
        <dbReference type="PROSITE" id="PS51671"/>
    </source>
</evidence>
<dbReference type="PROSITE" id="PS51171">
    <property type="entry name" value="PREPHENATE_DEHYDR_3"/>
    <property type="match status" value="1"/>
</dbReference>
<reference evidence="13" key="1">
    <citation type="submission" date="2023-11" db="EMBL/GenBank/DDBJ databases">
        <authorList>
            <person name="Helweg L.P."/>
            <person name="Kiel A."/>
            <person name="Hitz F."/>
            <person name="Ruckert-Reed C."/>
            <person name="Busche T."/>
            <person name="Kaltschmidt B."/>
            <person name="Kaltschmidt C."/>
        </authorList>
    </citation>
    <scope>NUCLEOTIDE SEQUENCE [LARGE SCALE GENOMIC DNA]</scope>
    <source>
        <strain evidence="13">4.1</strain>
    </source>
</reference>
<keyword evidence="5" id="KW-0057">Aromatic amino acid biosynthesis</keyword>
<keyword evidence="6" id="KW-0584">Phenylalanine biosynthesis</keyword>
<feature type="domain" description="ACT" evidence="11">
    <location>
        <begin position="214"/>
        <end position="292"/>
    </location>
</feature>
<evidence type="ECO:0000313" key="13">
    <source>
        <dbReference type="Proteomes" id="UP001304340"/>
    </source>
</evidence>
<dbReference type="RefSeq" id="WP_319155568.1">
    <property type="nucleotide sequence ID" value="NZ_CP138359.1"/>
</dbReference>
<feature type="compositionally biased region" description="Basic and acidic residues" evidence="9">
    <location>
        <begin position="327"/>
        <end position="365"/>
    </location>
</feature>
<sequence>MSAPVPAAAPAPAPTLGGGPVTTLAYLGPEGSFTHQAATGWSSAETILVPLRTVPEVFAAVASGEASHGVVAIESSVEGYVVPSLDAIVSAPEVVAVDEAFVSITFDAFVLPGSDAPPQQATAHPHGLAQCQGFVDRHGLLPVPASSNAAACRDIQPGQVALGPPLCGELYGLTTWEQGVEDFAGARTRFLLLTRRDAVSPRQDETRATWRSMLAVTPHLTGPGVLARITAAFGARGVNLSSLITRPVKALEGRYVFILTVDAAPWSGDLHEVLRGLLDAGDSVKTLGVFPSRGELDRTVDIDRVPAGSVRSGSTPADLDRGLLWGDEGREADRGGEPRAKATRAGEPRGHEALRETRGGEDDAS</sequence>
<protein>
    <recommendedName>
        <fullName evidence="3">Prephenate dehydratase</fullName>
        <ecNumber evidence="2">4.2.1.51</ecNumber>
    </recommendedName>
</protein>
<dbReference type="GO" id="GO:0004664">
    <property type="term" value="F:prephenate dehydratase activity"/>
    <property type="evidence" value="ECO:0007669"/>
    <property type="project" value="UniProtKB-EC"/>
</dbReference>
<name>A0AAF0Z526_9MICO</name>
<feature type="domain" description="Prephenate dehydratase" evidence="10">
    <location>
        <begin position="23"/>
        <end position="195"/>
    </location>
</feature>